<evidence type="ECO:0000313" key="4">
    <source>
        <dbReference type="Proteomes" id="UP000034022"/>
    </source>
</evidence>
<evidence type="ECO:0000259" key="2">
    <source>
        <dbReference type="Pfam" id="PF01058"/>
    </source>
</evidence>
<dbReference type="InterPro" id="IPR006137">
    <property type="entry name" value="NADH_UbQ_OxRdtase-like_20kDa"/>
</dbReference>
<organism evidence="3 4">
    <name type="scientific">Candidatus Falkowbacteria bacterium GW2011_GWE1_38_31</name>
    <dbReference type="NCBI Taxonomy" id="1618638"/>
    <lineage>
        <taxon>Bacteria</taxon>
        <taxon>Candidatus Falkowiibacteriota</taxon>
    </lineage>
</organism>
<keyword evidence="1" id="KW-0560">Oxidoreductase</keyword>
<protein>
    <submittedName>
        <fullName evidence="3">NADH ubiquinone oxidoreductase 20 kDa subunit</fullName>
    </submittedName>
</protein>
<dbReference type="GO" id="GO:0051536">
    <property type="term" value="F:iron-sulfur cluster binding"/>
    <property type="evidence" value="ECO:0007669"/>
    <property type="project" value="InterPro"/>
</dbReference>
<evidence type="ECO:0000256" key="1">
    <source>
        <dbReference type="ARBA" id="ARBA00023002"/>
    </source>
</evidence>
<feature type="domain" description="NADH:ubiquinone oxidoreductase-like 20kDa subunit" evidence="2">
    <location>
        <begin position="16"/>
        <end position="151"/>
    </location>
</feature>
<dbReference type="PANTHER" id="PTHR42845">
    <property type="entry name" value="COENZYME F420-REDUCING HYDROGENASE, GAMMA SUBUNIT"/>
    <property type="match status" value="1"/>
</dbReference>
<reference evidence="3" key="1">
    <citation type="journal article" date="2015" name="Nature">
        <title>rRNA introns, odd ribosomes, and small enigmatic genomes across a large radiation of phyla.</title>
        <authorList>
            <person name="Brown C.T."/>
            <person name="Hug L.A."/>
            <person name="Thomas B.C."/>
            <person name="Sharon I."/>
            <person name="Castelle C.J."/>
            <person name="Singh A."/>
            <person name="Wilkins M.J."/>
            <person name="Williams K.H."/>
            <person name="Banfield J.F."/>
        </authorList>
    </citation>
    <scope>NUCLEOTIDE SEQUENCE [LARGE SCALE GENOMIC DNA]</scope>
</reference>
<dbReference type="SUPFAM" id="SSF56770">
    <property type="entry name" value="HydA/Nqo6-like"/>
    <property type="match status" value="1"/>
</dbReference>
<name>A0A0G0K3A9_9BACT</name>
<dbReference type="AlphaFoldDB" id="A0A0G0K3A9"/>
<accession>A0A0G0K3A9</accession>
<dbReference type="Proteomes" id="UP000034022">
    <property type="component" value="Unassembled WGS sequence"/>
</dbReference>
<dbReference type="Gene3D" id="3.40.50.700">
    <property type="entry name" value="NADH:ubiquinone oxidoreductase-like, 20kDa subunit"/>
    <property type="match status" value="1"/>
</dbReference>
<dbReference type="InterPro" id="IPR051349">
    <property type="entry name" value="Hydrogenase_assoc-protein"/>
</dbReference>
<sequence length="153" mass="17411">MINKKQVGIFSYTCDEGCTIYLIEIFNDKLLPWLEKIDLRYFLSVRDEAEFDHLDIALVEGVISTEKELKEIKELRAKTDVLIAMGTCAITVLPSGQRNNFSAEKLEEIAGDLATYKFLPKALAIKDAVKVDDEINGCPIDREGFIRVFEKYL</sequence>
<dbReference type="PANTHER" id="PTHR42845:SF1">
    <property type="entry name" value="HYDROGENASE SMALL SUBUNIT"/>
    <property type="match status" value="1"/>
</dbReference>
<keyword evidence="3" id="KW-0830">Ubiquinone</keyword>
<dbReference type="EMBL" id="LBUU01000008">
    <property type="protein sequence ID" value="KKQ69965.1"/>
    <property type="molecule type" value="Genomic_DNA"/>
</dbReference>
<dbReference type="Pfam" id="PF01058">
    <property type="entry name" value="Oxidored_q6"/>
    <property type="match status" value="1"/>
</dbReference>
<dbReference type="InterPro" id="IPR037024">
    <property type="entry name" value="NiFe_Hase_small_N_sf"/>
</dbReference>
<proteinExistence type="predicted"/>
<comment type="caution">
    <text evidence="3">The sequence shown here is derived from an EMBL/GenBank/DDBJ whole genome shotgun (WGS) entry which is preliminary data.</text>
</comment>
<dbReference type="GO" id="GO:0016491">
    <property type="term" value="F:oxidoreductase activity"/>
    <property type="evidence" value="ECO:0007669"/>
    <property type="project" value="UniProtKB-KW"/>
</dbReference>
<gene>
    <name evidence="3" type="ORF">US91_C0008G0085</name>
</gene>
<evidence type="ECO:0000313" key="3">
    <source>
        <dbReference type="EMBL" id="KKQ69965.1"/>
    </source>
</evidence>